<sequence length="567" mass="62945">MLSKRRSTRGSRSLISITRLDSSSIEEKEKENDETSACKLEVPASADMKISTHSDQATSLIQAQQQQEHQQQRTNDNLEQASEEQKECDRMHKMEENDDDMVRHTALNGDDDGDGDGDGDSEENDDGDGDDDFCDGAENDEDPDGDSANLSFCRGISKTPLAVPMVAEMTQQSVTRNDAKVITHSRLRRLKELSKRPETALSKDQKDEKKRIIRLEKNRRAAAMSRRKKKMYVKNLEEKTQLMARHLAIIEMENAHLRAMLNATQQANAAAVAAAGHGMHGPPAPQQLPPATHSINSMPRIGNVGAYSYAHNSKSVNSSSSNVNGNSATHTHNTSKAPSSSPPRAGSEVREPPLKRRRLSLTSASEHRQCKDECGESVSVLEPLPVQDHVKYMPYNTAPHLMSCPQQPPHSTLSGAVLNLPPLPPHLLHDGRSMATTHASSATHAIVLDREDDETDDDEQRMMNADDDIDDDDEVQLIQHIHGTGNNTHHNMNMNMSMDMNMNMRQVPLKRDPRSTTNDDGIPPEVVVPRLSNEFISILDAEESDLMNESMDDIAFPNDNNDKIIYL</sequence>
<proteinExistence type="predicted"/>
<dbReference type="GO" id="GO:0003700">
    <property type="term" value="F:DNA-binding transcription factor activity"/>
    <property type="evidence" value="ECO:0007669"/>
    <property type="project" value="InterPro"/>
</dbReference>
<feature type="compositionally biased region" description="Polar residues" evidence="1">
    <location>
        <begin position="328"/>
        <end position="339"/>
    </location>
</feature>
<dbReference type="InterPro" id="IPR046347">
    <property type="entry name" value="bZIP_sf"/>
</dbReference>
<feature type="region of interest" description="Disordered" evidence="1">
    <location>
        <begin position="1"/>
        <end position="149"/>
    </location>
</feature>
<evidence type="ECO:0000256" key="1">
    <source>
        <dbReference type="SAM" id="MobiDB-lite"/>
    </source>
</evidence>
<feature type="compositionally biased region" description="Polar residues" evidence="1">
    <location>
        <begin position="10"/>
        <end position="23"/>
    </location>
</feature>
<feature type="region of interest" description="Disordered" evidence="1">
    <location>
        <begin position="272"/>
        <end position="299"/>
    </location>
</feature>
<dbReference type="SMART" id="SM00338">
    <property type="entry name" value="BRLZ"/>
    <property type="match status" value="1"/>
</dbReference>
<feature type="compositionally biased region" description="Low complexity" evidence="1">
    <location>
        <begin position="272"/>
        <end position="281"/>
    </location>
</feature>
<evidence type="ECO:0000259" key="2">
    <source>
        <dbReference type="SMART" id="SM00338"/>
    </source>
</evidence>
<gene>
    <name evidence="3" type="ORF">EMAR1385_LOCUS553</name>
</gene>
<feature type="region of interest" description="Disordered" evidence="1">
    <location>
        <begin position="314"/>
        <end position="372"/>
    </location>
</feature>
<name>A0A7S0TEA9_9EUKA</name>
<feature type="compositionally biased region" description="Acidic residues" evidence="1">
    <location>
        <begin position="109"/>
        <end position="145"/>
    </location>
</feature>
<feature type="compositionally biased region" description="Low complexity" evidence="1">
    <location>
        <begin position="314"/>
        <end position="327"/>
    </location>
</feature>
<feature type="compositionally biased region" description="Polar residues" evidence="1">
    <location>
        <begin position="51"/>
        <end position="61"/>
    </location>
</feature>
<organism evidence="3">
    <name type="scientific">Elphidium margaritaceum</name>
    <dbReference type="NCBI Taxonomy" id="933848"/>
    <lineage>
        <taxon>Eukaryota</taxon>
        <taxon>Sar</taxon>
        <taxon>Rhizaria</taxon>
        <taxon>Retaria</taxon>
        <taxon>Foraminifera</taxon>
        <taxon>Rotaliida</taxon>
        <taxon>Elphidiidae</taxon>
        <taxon>Elphidium</taxon>
    </lineage>
</organism>
<feature type="compositionally biased region" description="Basic and acidic residues" evidence="1">
    <location>
        <begin position="83"/>
        <end position="103"/>
    </location>
</feature>
<dbReference type="Gene3D" id="1.20.5.170">
    <property type="match status" value="1"/>
</dbReference>
<dbReference type="EMBL" id="HBFI01000765">
    <property type="protein sequence ID" value="CAD8731674.1"/>
    <property type="molecule type" value="Transcribed_RNA"/>
</dbReference>
<reference evidence="3" key="1">
    <citation type="submission" date="2021-01" db="EMBL/GenBank/DDBJ databases">
        <authorList>
            <person name="Corre E."/>
            <person name="Pelletier E."/>
            <person name="Niang G."/>
            <person name="Scheremetjew M."/>
            <person name="Finn R."/>
            <person name="Kale V."/>
            <person name="Holt S."/>
            <person name="Cochrane G."/>
            <person name="Meng A."/>
            <person name="Brown T."/>
            <person name="Cohen L."/>
        </authorList>
    </citation>
    <scope>NUCLEOTIDE SEQUENCE</scope>
</reference>
<dbReference type="SUPFAM" id="SSF57959">
    <property type="entry name" value="Leucine zipper domain"/>
    <property type="match status" value="1"/>
</dbReference>
<dbReference type="Pfam" id="PF00170">
    <property type="entry name" value="bZIP_1"/>
    <property type="match status" value="1"/>
</dbReference>
<dbReference type="AlphaFoldDB" id="A0A7S0TEA9"/>
<protein>
    <recommendedName>
        <fullName evidence="2">BZIP domain-containing protein</fullName>
    </recommendedName>
</protein>
<feature type="domain" description="BZIP" evidence="2">
    <location>
        <begin position="206"/>
        <end position="270"/>
    </location>
</feature>
<accession>A0A7S0TEA9</accession>
<evidence type="ECO:0000313" key="3">
    <source>
        <dbReference type="EMBL" id="CAD8731674.1"/>
    </source>
</evidence>
<dbReference type="InterPro" id="IPR004827">
    <property type="entry name" value="bZIP"/>
</dbReference>